<evidence type="ECO:0000256" key="2">
    <source>
        <dbReference type="ARBA" id="ARBA00022670"/>
    </source>
</evidence>
<feature type="domain" description="Peptidase S8/S53" evidence="9">
    <location>
        <begin position="529"/>
        <end position="643"/>
    </location>
</feature>
<dbReference type="SUPFAM" id="SSF52743">
    <property type="entry name" value="Subtilisin-like"/>
    <property type="match status" value="1"/>
</dbReference>
<keyword evidence="4" id="KW-0720">Serine protease</keyword>
<proteinExistence type="inferred from homology"/>
<dbReference type="InterPro" id="IPR015500">
    <property type="entry name" value="Peptidase_S8_subtilisin-rel"/>
</dbReference>
<keyword evidence="7" id="KW-1133">Transmembrane helix</keyword>
<keyword evidence="7" id="KW-0472">Membrane</keyword>
<feature type="signal peptide" evidence="8">
    <location>
        <begin position="1"/>
        <end position="23"/>
    </location>
</feature>
<evidence type="ECO:0000256" key="8">
    <source>
        <dbReference type="SAM" id="SignalP"/>
    </source>
</evidence>
<dbReference type="RefSeq" id="WP_259525859.1">
    <property type="nucleotide sequence ID" value="NZ_JANLCK010000002.1"/>
</dbReference>
<reference evidence="10" key="1">
    <citation type="submission" date="2022-08" db="EMBL/GenBank/DDBJ databases">
        <authorList>
            <person name="Deng Y."/>
            <person name="Han X.-F."/>
            <person name="Zhang Y.-Q."/>
        </authorList>
    </citation>
    <scope>NUCLEOTIDE SEQUENCE</scope>
    <source>
        <strain evidence="10">CPCC 203407</strain>
    </source>
</reference>
<dbReference type="InterPro" id="IPR000209">
    <property type="entry name" value="Peptidase_S8/S53_dom"/>
</dbReference>
<keyword evidence="7" id="KW-0812">Transmembrane</keyword>
<evidence type="ECO:0000256" key="5">
    <source>
        <dbReference type="PROSITE-ProRule" id="PRU01240"/>
    </source>
</evidence>
<evidence type="ECO:0000256" key="6">
    <source>
        <dbReference type="SAM" id="MobiDB-lite"/>
    </source>
</evidence>
<dbReference type="InterPro" id="IPR023828">
    <property type="entry name" value="Peptidase_S8_Ser-AS"/>
</dbReference>
<evidence type="ECO:0000259" key="9">
    <source>
        <dbReference type="Pfam" id="PF00082"/>
    </source>
</evidence>
<dbReference type="GO" id="GO:0006508">
    <property type="term" value="P:proteolysis"/>
    <property type="evidence" value="ECO:0007669"/>
    <property type="project" value="UniProtKB-KW"/>
</dbReference>
<dbReference type="Gene3D" id="3.40.50.200">
    <property type="entry name" value="Peptidase S8/S53 domain"/>
    <property type="match status" value="2"/>
</dbReference>
<evidence type="ECO:0000256" key="3">
    <source>
        <dbReference type="ARBA" id="ARBA00022801"/>
    </source>
</evidence>
<keyword evidence="2" id="KW-0645">Protease</keyword>
<evidence type="ECO:0000313" key="10">
    <source>
        <dbReference type="EMBL" id="MCS5725387.1"/>
    </source>
</evidence>
<dbReference type="PANTHER" id="PTHR43806:SF11">
    <property type="entry name" value="CEREVISIN-RELATED"/>
    <property type="match status" value="1"/>
</dbReference>
<dbReference type="AlphaFoldDB" id="A0AA41XC94"/>
<protein>
    <submittedName>
        <fullName evidence="10">S8 family serine peptidase</fullName>
    </submittedName>
</protein>
<keyword evidence="11" id="KW-1185">Reference proteome</keyword>
<evidence type="ECO:0000313" key="11">
    <source>
        <dbReference type="Proteomes" id="UP001165587"/>
    </source>
</evidence>
<dbReference type="InterPro" id="IPR036852">
    <property type="entry name" value="Peptidase_S8/S53_dom_sf"/>
</dbReference>
<dbReference type="GO" id="GO:0004252">
    <property type="term" value="F:serine-type endopeptidase activity"/>
    <property type="evidence" value="ECO:0007669"/>
    <property type="project" value="InterPro"/>
</dbReference>
<feature type="chain" id="PRO_5041206037" evidence="8">
    <location>
        <begin position="24"/>
        <end position="739"/>
    </location>
</feature>
<evidence type="ECO:0000256" key="7">
    <source>
        <dbReference type="SAM" id="Phobius"/>
    </source>
</evidence>
<comment type="similarity">
    <text evidence="1 5">Belongs to the peptidase S8 family.</text>
</comment>
<dbReference type="PANTHER" id="PTHR43806">
    <property type="entry name" value="PEPTIDASE S8"/>
    <property type="match status" value="1"/>
</dbReference>
<evidence type="ECO:0000256" key="4">
    <source>
        <dbReference type="ARBA" id="ARBA00022825"/>
    </source>
</evidence>
<evidence type="ECO:0000256" key="1">
    <source>
        <dbReference type="ARBA" id="ARBA00011073"/>
    </source>
</evidence>
<feature type="transmembrane region" description="Helical" evidence="7">
    <location>
        <begin position="706"/>
        <end position="728"/>
    </location>
</feature>
<sequence>MRSRLLTMPAAIALAGLLLGASAAASGAAATELPAPAGSADPGAAPADPGTAPAVLSPQLEVLAATASAPSSPETAAALAVAAEGAGSLQVDEAERVSVTATFAAAPDAAQLAALAGLGEVAAVSPVLPRVTVWITPADLAALAAVPGVTSIATDLAPSVGASGAVLATAQAGSPSSGASAAAAPDASCRSIPVDVDPVLHSDEARARFGVDGTGVTVGVISDSFDTSAKPVTTAAQDVALGVLPGPGNPCGFTEPVVVLNDAAGGTDEGRAMAQLLHGVAPGARILFSTAEPSVSGFAASIVQLTDAGADVIVDDVNYTTVEPMYQSGELGLAIDYATEHGVLYISAADNYNEYGWVGNPSAGHAIGGWAADAFVPMACPEAVVVAAAPVAVDCHNFGSAAEPDATNGILAENNGRGEFSMVLNWAEPVNGVTARIRPGLVTAAGAFEVLGQQPDSTIPSAAFSGALPAAGLYGVVVVRELTDRAAITPGFKFVFTEDESGTVQGLEHYISGEGVTVGPNIFGHTADENVLSIGAADYRTPTIAEGFSSVGPVKHLFGAVQTDGSPSLPLPEPATRAKPDLTSLDAAQTSFFAAPAGPDGAYRFSGTSAASPNAAGVAALALQHSPQSSADEVKAALKGTTSAMTNPYLNLTAADVHGTGLLDALAALEALPAAPVPAPTPAPAPAPVPAALAATGVETVQAVQLAVTATSVTALGSLALLAGVLGLRRHRRRVSSGI</sequence>
<dbReference type="PRINTS" id="PR00723">
    <property type="entry name" value="SUBTILISIN"/>
</dbReference>
<comment type="caution">
    <text evidence="5">Lacks conserved residue(s) required for the propagation of feature annotation.</text>
</comment>
<gene>
    <name evidence="10" type="ORF">N1028_05710</name>
</gene>
<comment type="caution">
    <text evidence="10">The sequence shown here is derived from an EMBL/GenBank/DDBJ whole genome shotgun (WGS) entry which is preliminary data.</text>
</comment>
<keyword evidence="8" id="KW-0732">Signal</keyword>
<keyword evidence="3" id="KW-0378">Hydrolase</keyword>
<feature type="region of interest" description="Disordered" evidence="6">
    <location>
        <begin position="33"/>
        <end position="52"/>
    </location>
</feature>
<dbReference type="InterPro" id="IPR050131">
    <property type="entry name" value="Peptidase_S8_subtilisin-like"/>
</dbReference>
<dbReference type="Proteomes" id="UP001165587">
    <property type="component" value="Unassembled WGS sequence"/>
</dbReference>
<dbReference type="PROSITE" id="PS51892">
    <property type="entry name" value="SUBTILASE"/>
    <property type="match status" value="1"/>
</dbReference>
<accession>A0AA41XC94</accession>
<name>A0AA41XC94_9MICO</name>
<dbReference type="PROSITE" id="PS00138">
    <property type="entry name" value="SUBTILASE_SER"/>
    <property type="match status" value="1"/>
</dbReference>
<organism evidence="10 11">
    <name type="scientific">Herbiconiux oxytropis</name>
    <dbReference type="NCBI Taxonomy" id="2970915"/>
    <lineage>
        <taxon>Bacteria</taxon>
        <taxon>Bacillati</taxon>
        <taxon>Actinomycetota</taxon>
        <taxon>Actinomycetes</taxon>
        <taxon>Micrococcales</taxon>
        <taxon>Microbacteriaceae</taxon>
        <taxon>Herbiconiux</taxon>
    </lineage>
</organism>
<dbReference type="Pfam" id="PF00082">
    <property type="entry name" value="Peptidase_S8"/>
    <property type="match status" value="1"/>
</dbReference>
<dbReference type="EMBL" id="JANLCK010000002">
    <property type="protein sequence ID" value="MCS5725387.1"/>
    <property type="molecule type" value="Genomic_DNA"/>
</dbReference>